<protein>
    <recommendedName>
        <fullName evidence="5">Peptidase C-terminal archaeal/bacterial domain-containing protein</fullName>
    </recommendedName>
</protein>
<evidence type="ECO:0000313" key="4">
    <source>
        <dbReference type="Proteomes" id="UP001056035"/>
    </source>
</evidence>
<feature type="chain" id="PRO_5046093448" description="Peptidase C-terminal archaeal/bacterial domain-containing protein" evidence="2">
    <location>
        <begin position="26"/>
        <end position="309"/>
    </location>
</feature>
<accession>A0ABY5DQR0</accession>
<sequence length="309" mass="31342">MRLPRGWLGGSAVLILLASSAPAAAGVDGVPADTIATGYGPIGPGTVYDGRFVSETDVDYLLFDIPTPGTTYRFDLRNTVSPCLSLDLTGCPVYASLLDLHGGQLGGEGSGAGSGPVTDDYSEETFDWTFPEAGRYVIAMDSGGDDPTYAISYDLAPPPPPPALPTGSGPGTSGGSGGGGGNNGTASGATGTIGGTGSTSSNGARGTGAAIASFTVAPAGSSAARARVTVRRPLDTLRLRIRDGRGRTVATAVRRDVPVTTLTVRLPLDARARRALTRGGHLALRVSLSARTLDGTTVTARRTVLLRAR</sequence>
<evidence type="ECO:0000256" key="1">
    <source>
        <dbReference type="SAM" id="MobiDB-lite"/>
    </source>
</evidence>
<evidence type="ECO:0000256" key="2">
    <source>
        <dbReference type="SAM" id="SignalP"/>
    </source>
</evidence>
<evidence type="ECO:0000313" key="3">
    <source>
        <dbReference type="EMBL" id="UTI64368.1"/>
    </source>
</evidence>
<dbReference type="Proteomes" id="UP001056035">
    <property type="component" value="Chromosome"/>
</dbReference>
<dbReference type="Gene3D" id="2.60.120.380">
    <property type="match status" value="1"/>
</dbReference>
<dbReference type="EMBL" id="CP098502">
    <property type="protein sequence ID" value="UTI64368.1"/>
    <property type="molecule type" value="Genomic_DNA"/>
</dbReference>
<evidence type="ECO:0008006" key="5">
    <source>
        <dbReference type="Google" id="ProtNLM"/>
    </source>
</evidence>
<proteinExistence type="predicted"/>
<feature type="signal peptide" evidence="2">
    <location>
        <begin position="1"/>
        <end position="25"/>
    </location>
</feature>
<gene>
    <name evidence="3" type="ORF">NBH00_23900</name>
</gene>
<organism evidence="3 4">
    <name type="scientific">Paraconexibacter antarcticus</name>
    <dbReference type="NCBI Taxonomy" id="2949664"/>
    <lineage>
        <taxon>Bacteria</taxon>
        <taxon>Bacillati</taxon>
        <taxon>Actinomycetota</taxon>
        <taxon>Thermoleophilia</taxon>
        <taxon>Solirubrobacterales</taxon>
        <taxon>Paraconexibacteraceae</taxon>
        <taxon>Paraconexibacter</taxon>
    </lineage>
</organism>
<feature type="compositionally biased region" description="Gly residues" evidence="1">
    <location>
        <begin position="168"/>
        <end position="183"/>
    </location>
</feature>
<keyword evidence="2" id="KW-0732">Signal</keyword>
<name>A0ABY5DQR0_9ACTN</name>
<feature type="region of interest" description="Disordered" evidence="1">
    <location>
        <begin position="149"/>
        <end position="205"/>
    </location>
</feature>
<keyword evidence="4" id="KW-1185">Reference proteome</keyword>
<reference evidence="3 4" key="1">
    <citation type="submission" date="2022-06" db="EMBL/GenBank/DDBJ databases">
        <title>Paraconexibacter antarcticus.</title>
        <authorList>
            <person name="Kim C.S."/>
        </authorList>
    </citation>
    <scope>NUCLEOTIDE SEQUENCE [LARGE SCALE GENOMIC DNA]</scope>
    <source>
        <strain evidence="3 4">02-257</strain>
    </source>
</reference>
<dbReference type="RefSeq" id="WP_254571073.1">
    <property type="nucleotide sequence ID" value="NZ_CP098502.1"/>
</dbReference>